<protein>
    <submittedName>
        <fullName evidence="2">Glycosyltransferase</fullName>
    </submittedName>
</protein>
<dbReference type="AlphaFoldDB" id="A0A4V5MMF3"/>
<evidence type="ECO:0000259" key="1">
    <source>
        <dbReference type="Pfam" id="PF00534"/>
    </source>
</evidence>
<feature type="domain" description="Glycosyl transferase family 1" evidence="1">
    <location>
        <begin position="213"/>
        <end position="288"/>
    </location>
</feature>
<evidence type="ECO:0000313" key="3">
    <source>
        <dbReference type="Proteomes" id="UP000306808"/>
    </source>
</evidence>
<dbReference type="InterPro" id="IPR001296">
    <property type="entry name" value="Glyco_trans_1"/>
</dbReference>
<dbReference type="Proteomes" id="UP000306808">
    <property type="component" value="Unassembled WGS sequence"/>
</dbReference>
<dbReference type="Pfam" id="PF00534">
    <property type="entry name" value="Glycos_transf_1"/>
    <property type="match status" value="1"/>
</dbReference>
<dbReference type="GO" id="GO:0016757">
    <property type="term" value="F:glycosyltransferase activity"/>
    <property type="evidence" value="ECO:0007669"/>
    <property type="project" value="InterPro"/>
</dbReference>
<gene>
    <name evidence="2" type="ORF">FAZ15_12245</name>
</gene>
<name>A0A4V5MMF3_9SPHI</name>
<dbReference type="RefSeq" id="WP_136901587.1">
    <property type="nucleotide sequence ID" value="NZ_SUME01000004.1"/>
</dbReference>
<proteinExistence type="predicted"/>
<accession>A0A4V5MMF3</accession>
<keyword evidence="3" id="KW-1185">Reference proteome</keyword>
<dbReference type="Gene3D" id="3.40.50.2000">
    <property type="entry name" value="Glycogen Phosphorylase B"/>
    <property type="match status" value="1"/>
</dbReference>
<dbReference type="OrthoDB" id="9806653at2"/>
<dbReference type="SUPFAM" id="SSF53756">
    <property type="entry name" value="UDP-Glycosyltransferase/glycogen phosphorylase"/>
    <property type="match status" value="1"/>
</dbReference>
<dbReference type="EMBL" id="SUME01000004">
    <property type="protein sequence ID" value="TJZ60748.1"/>
    <property type="molecule type" value="Genomic_DNA"/>
</dbReference>
<dbReference type="PANTHER" id="PTHR46656">
    <property type="entry name" value="PUTATIVE-RELATED"/>
    <property type="match status" value="1"/>
</dbReference>
<reference evidence="2 3" key="1">
    <citation type="submission" date="2019-04" db="EMBL/GenBank/DDBJ databases">
        <title>Sphingobacterium olei sp. nov., isolated from oil-contaminated soil.</title>
        <authorList>
            <person name="Liu B."/>
        </authorList>
    </citation>
    <scope>NUCLEOTIDE SEQUENCE [LARGE SCALE GENOMIC DNA]</scope>
    <source>
        <strain evidence="2 3">HAL-9</strain>
    </source>
</reference>
<comment type="caution">
    <text evidence="2">The sequence shown here is derived from an EMBL/GenBank/DDBJ whole genome shotgun (WGS) entry which is preliminary data.</text>
</comment>
<evidence type="ECO:0000313" key="2">
    <source>
        <dbReference type="EMBL" id="TJZ60748.1"/>
    </source>
</evidence>
<sequence>MESTMGINFYGLTGLETGLGEAARNNIEALRRSGLLVNEIDISASAYNEVQTPEDTINIIQINPDNLDSFYERYAHNVSQGSYNIAFWAWETEEFPEEDLKYFTYFDEIWTPSGYCQNVISKKSPVPVLNMPHAIPVEERSDGSEYLRRKVLGTRENTFIFSFFFDYKSQIIRKNVLGVIESFRKAFGSNAANVSLLLKTYPSEHHLHEKAIIEEKIGNDPSIVLFEESLERSELQDLLGITDCYVSLHRSEGFGLTMAEAMAVGKPVIATAYSGNMEYMNVNNALLVKYKMTTLTKAVGPFPIGSVWADPDLDHAAVLMRRVYAREFSEQEITTAAKAQIQGSHNLSRVGQLMSNRITLITRMLQTRTRSNFEQETLLLRIENDLLNTKLNKIRNISFVKLKLKFKNLKNRLTGKNRKYMWE</sequence>
<keyword evidence="2" id="KW-0808">Transferase</keyword>
<dbReference type="PANTHER" id="PTHR46656:SF3">
    <property type="entry name" value="PUTATIVE-RELATED"/>
    <property type="match status" value="1"/>
</dbReference>
<organism evidence="2 3">
    <name type="scientific">Sphingobacterium olei</name>
    <dbReference type="NCBI Taxonomy" id="2571155"/>
    <lineage>
        <taxon>Bacteria</taxon>
        <taxon>Pseudomonadati</taxon>
        <taxon>Bacteroidota</taxon>
        <taxon>Sphingobacteriia</taxon>
        <taxon>Sphingobacteriales</taxon>
        <taxon>Sphingobacteriaceae</taxon>
        <taxon>Sphingobacterium</taxon>
    </lineage>
</organism>